<dbReference type="PROSITE" id="PS50897">
    <property type="entry name" value="CTLH"/>
    <property type="match status" value="1"/>
</dbReference>
<dbReference type="InterPro" id="IPR001680">
    <property type="entry name" value="WD40_rpt"/>
</dbReference>
<dbReference type="InterPro" id="IPR036322">
    <property type="entry name" value="WD40_repeat_dom_sf"/>
</dbReference>
<dbReference type="SUPFAM" id="SSF50978">
    <property type="entry name" value="WD40 repeat-like"/>
    <property type="match status" value="3"/>
</dbReference>
<dbReference type="InterPro" id="IPR027728">
    <property type="entry name" value="Topless_fam"/>
</dbReference>
<keyword evidence="2" id="KW-0677">Repeat</keyword>
<evidence type="ECO:0000259" key="5">
    <source>
        <dbReference type="PROSITE" id="PS50897"/>
    </source>
</evidence>
<dbReference type="SMART" id="SM00320">
    <property type="entry name" value="WD40"/>
    <property type="match status" value="15"/>
</dbReference>
<dbReference type="Pfam" id="PF00400">
    <property type="entry name" value="WD40"/>
    <property type="match status" value="3"/>
</dbReference>
<dbReference type="PROSITE" id="PS50082">
    <property type="entry name" value="WD_REPEATS_2"/>
    <property type="match status" value="3"/>
</dbReference>
<dbReference type="PANTHER" id="PTHR44083:SF46">
    <property type="entry name" value="CTLH DOMAIN-CONTAINING PROTEIN"/>
    <property type="match status" value="1"/>
</dbReference>
<feature type="repeat" description="WD" evidence="3">
    <location>
        <begin position="886"/>
        <end position="927"/>
    </location>
</feature>
<dbReference type="Proteomes" id="UP001314170">
    <property type="component" value="Unassembled WGS sequence"/>
</dbReference>
<feature type="repeat" description="WD" evidence="3">
    <location>
        <begin position="587"/>
        <end position="628"/>
    </location>
</feature>
<dbReference type="Pfam" id="PF21889">
    <property type="entry name" value="TPR1-like_2nd"/>
    <property type="match status" value="1"/>
</dbReference>
<evidence type="ECO:0000313" key="7">
    <source>
        <dbReference type="Proteomes" id="UP001314170"/>
    </source>
</evidence>
<dbReference type="EMBL" id="CAWUPB010001194">
    <property type="protein sequence ID" value="CAK7353786.1"/>
    <property type="molecule type" value="Genomic_DNA"/>
</dbReference>
<name>A0AAV1SL19_9ROSI</name>
<sequence>MTSSLSRDLIFLILQFLDEEKFKETVHKLEQESGLFFNAKFFEELVLGGNWDEVEKYLSGFTKVDDNRYSMKIFFEIRKQKYLEALDKLDRTKAVDILMKDLKVFASFNEDLFKEITQLLTLDNFRENDQLSNYRDTKSARTIMLIELKKLIESNPLFRDKLQYPNIKNSRLRMLINQSLNWQHSLCGNPGQNPDIRTLFVDHSCRNANHPYPQLGPSNHLIAAAPKSEGFLPIVANGSFQPAPAPAPAPAPVPVPIPVQTPLTTWMSNPTTVTHPVVPGGGLNFISPNPGIVAMPKGPGDSDLSRPRVSGPLDRAMLTGNNSGQNHHGLAFNITEELPRTVARTLNQGSAATSMDFHPIQQTLLLVGTGIGDISLWEVSSREKLASKSFQVWDIGASSMVLKASIIKDPSVSVKRVLWSPDGSLFGVAYSKHMVQLYTYYSGLDIRQHIEIDAHVGSVNDLAFCTPNKQLSVITCGDDKTIKVWEVATGTKLYTFEGHEAPVHSVCPHSRETVHFVFSTSVDGKIKAWLYGVMGSRVDYDAPGRSCSTMAYSADGKRLFSCGTSQDGEAHMVEWNENEGTIKRTYQGFHKRSLGVVQFDTTKNRFLAVGDDYSIKFWDMDSPSILTTIDAEGGLPTSPRIRFNRGGNLLAVSANDNRIKILATVDGLCLMRTFEGHSPAASRLGIASEAPLKNGDTRNSEGAKLRVPEEVHPPKIWKQTEINDPSKLHSLRLTARVKTDKIARLVYTNSGNAILALALNAIHLLWRWPRNEYNSSGKATTKATPQLVQPASGILMINDLVDGRSEEAVSCFALSKNDSYIMSASGGKISLFNTMTFKTMTAFMPPPPAATYLAFHPQDNNIVAVGMDDSTIHIYNVRVDEVKSKLKGHSKRITGLAFSNVLNTLVSSGADSQVIVWSTDRWERKKNCVLQIPAGRTPAAMSDTQVQFHQDQIHLLVVHDTQLAIYETTKLERLNQWTIEEFSAPVSHATFSCDSQLVYASFLDGTLRIFGASNLQARCQINPNAYLPSDASSSVYPLAIAAHPQEPNQFAIGLTDGSVQVFEPLESEGKWGVPPPAENGASSSMPSAPAPPVVALDQPQNMDPRIRFGKWGNLLAVSANDNRIKILATFGGLGLMGTFEGHSLIASRHTHKLNIAGVIARNSEGAKTRVPEEVHPPQIWKQNEINDPSKLHSLRLTALVRTDKIARLVYTNSGTAILALALNALHLLWKWPRNDLNPSGKATTKATPQLVQPASGILMTNDLVDARSEEAVPCFALYKNDSYIMSASGGKISMFNTMTFKAMTAFMSPPPAATYLAFPRQDNNIVAVGMDDSTVHIYNYRVDEIKSKLKGHSQRITGLAFSNVLNTLVSSGVIVWSSDRWERKKNCVLQIPAGRAPAAMSDTQVQFHQDQIHLLVVHDTQLAIYETTKLECLKQWTIGEFSAPISHATFSCDSQLVYASFLDGTLRVFGASNLQARCQINPNAYLPSDVSSTVYPLAIAAHPQEPNQFAIGLTDGSVQLFEPLESEGKWGVPHLLKTAHQKMEGLCSDTVVLKGFLSSLMEAVVLEAAISASKALALSLFMAKDLLGCLPNGSSVFPEELGPSQGFPLAELHTKKKPDPDNQDGSDTEDEEDDDNEDGKDDQDDDDDEGDEEEEPGKDGKDGEDPEDEPEANGDGGSDDDDEEDDDEEDEDDEDDDDEEEDEDEEEEEEDEDDIPQPPAKRRK</sequence>
<keyword evidence="1 3" id="KW-0853">WD repeat</keyword>
<dbReference type="SMART" id="SM00668">
    <property type="entry name" value="CTLH"/>
    <property type="match status" value="1"/>
</dbReference>
<dbReference type="InterPro" id="IPR015943">
    <property type="entry name" value="WD40/YVTN_repeat-like_dom_sf"/>
</dbReference>
<gene>
    <name evidence="6" type="ORF">DCAF_LOCUS24907</name>
</gene>
<proteinExistence type="predicted"/>
<accession>A0AAV1SL19</accession>
<protein>
    <recommendedName>
        <fullName evidence="5">CTLH domain-containing protein</fullName>
    </recommendedName>
</protein>
<dbReference type="PROSITE" id="PS50896">
    <property type="entry name" value="LISH"/>
    <property type="match status" value="1"/>
</dbReference>
<feature type="compositionally biased region" description="Acidic residues" evidence="4">
    <location>
        <begin position="1621"/>
        <end position="1656"/>
    </location>
</feature>
<feature type="domain" description="CTLH" evidence="5">
    <location>
        <begin position="36"/>
        <end position="93"/>
    </location>
</feature>
<dbReference type="Pfam" id="PF21359">
    <property type="entry name" value="zf_topless"/>
    <property type="match status" value="1"/>
</dbReference>
<dbReference type="PANTHER" id="PTHR44083">
    <property type="entry name" value="TOPLESS-RELATED PROTEIN 1-RELATED"/>
    <property type="match status" value="1"/>
</dbReference>
<dbReference type="InterPro" id="IPR054532">
    <property type="entry name" value="TPL_SMU1_LisH-like"/>
</dbReference>
<dbReference type="GO" id="GO:0006355">
    <property type="term" value="P:regulation of DNA-templated transcription"/>
    <property type="evidence" value="ECO:0007669"/>
    <property type="project" value="InterPro"/>
</dbReference>
<reference evidence="6 7" key="1">
    <citation type="submission" date="2024-01" db="EMBL/GenBank/DDBJ databases">
        <authorList>
            <person name="Waweru B."/>
        </authorList>
    </citation>
    <scope>NUCLEOTIDE SEQUENCE [LARGE SCALE GENOMIC DNA]</scope>
</reference>
<evidence type="ECO:0000313" key="6">
    <source>
        <dbReference type="EMBL" id="CAK7353786.1"/>
    </source>
</evidence>
<dbReference type="InterPro" id="IPR054080">
    <property type="entry name" value="TPR1-like_2nd"/>
</dbReference>
<evidence type="ECO:0000256" key="4">
    <source>
        <dbReference type="SAM" id="MobiDB-lite"/>
    </source>
</evidence>
<dbReference type="InterPro" id="IPR006594">
    <property type="entry name" value="LisH"/>
</dbReference>
<feature type="region of interest" description="Disordered" evidence="4">
    <location>
        <begin position="1067"/>
        <end position="1089"/>
    </location>
</feature>
<feature type="region of interest" description="Disordered" evidence="4">
    <location>
        <begin position="1600"/>
        <end position="1724"/>
    </location>
</feature>
<evidence type="ECO:0000256" key="1">
    <source>
        <dbReference type="ARBA" id="ARBA00022574"/>
    </source>
</evidence>
<comment type="caution">
    <text evidence="6">The sequence shown here is derived from an EMBL/GenBank/DDBJ whole genome shotgun (WGS) entry which is preliminary data.</text>
</comment>
<organism evidence="6 7">
    <name type="scientific">Dovyalis caffra</name>
    <dbReference type="NCBI Taxonomy" id="77055"/>
    <lineage>
        <taxon>Eukaryota</taxon>
        <taxon>Viridiplantae</taxon>
        <taxon>Streptophyta</taxon>
        <taxon>Embryophyta</taxon>
        <taxon>Tracheophyta</taxon>
        <taxon>Spermatophyta</taxon>
        <taxon>Magnoliopsida</taxon>
        <taxon>eudicotyledons</taxon>
        <taxon>Gunneridae</taxon>
        <taxon>Pentapetalae</taxon>
        <taxon>rosids</taxon>
        <taxon>fabids</taxon>
        <taxon>Malpighiales</taxon>
        <taxon>Salicaceae</taxon>
        <taxon>Flacourtieae</taxon>
        <taxon>Dovyalis</taxon>
    </lineage>
</organism>
<dbReference type="InterPro" id="IPR006595">
    <property type="entry name" value="CTLH_C"/>
</dbReference>
<dbReference type="InterPro" id="IPR019775">
    <property type="entry name" value="WD40_repeat_CS"/>
</dbReference>
<keyword evidence="7" id="KW-1185">Reference proteome</keyword>
<dbReference type="InterPro" id="IPR048419">
    <property type="entry name" value="Topless_Znf"/>
</dbReference>
<dbReference type="PROSITE" id="PS50294">
    <property type="entry name" value="WD_REPEATS_REGION"/>
    <property type="match status" value="1"/>
</dbReference>
<evidence type="ECO:0000256" key="2">
    <source>
        <dbReference type="ARBA" id="ARBA00022737"/>
    </source>
</evidence>
<feature type="compositionally biased region" description="Acidic residues" evidence="4">
    <location>
        <begin position="1664"/>
        <end position="1715"/>
    </location>
</feature>
<dbReference type="PROSITE" id="PS00678">
    <property type="entry name" value="WD_REPEATS_1"/>
    <property type="match status" value="1"/>
</dbReference>
<dbReference type="SMART" id="SM00667">
    <property type="entry name" value="LisH"/>
    <property type="match status" value="1"/>
</dbReference>
<dbReference type="Gene3D" id="2.130.10.10">
    <property type="entry name" value="YVTN repeat-like/Quinoprotein amine dehydrogenase"/>
    <property type="match status" value="5"/>
</dbReference>
<evidence type="ECO:0000256" key="3">
    <source>
        <dbReference type="PROSITE-ProRule" id="PRU00221"/>
    </source>
</evidence>
<dbReference type="Pfam" id="PF17814">
    <property type="entry name" value="LisH_TPL"/>
    <property type="match status" value="1"/>
</dbReference>
<feature type="repeat" description="WD" evidence="3">
    <location>
        <begin position="452"/>
        <end position="495"/>
    </location>
</feature>